<proteinExistence type="predicted"/>
<name>A0A317XKN2_9BASI</name>
<dbReference type="Proteomes" id="UP000246740">
    <property type="component" value="Unassembled WGS sequence"/>
</dbReference>
<accession>A0A317XKN2</accession>
<dbReference type="InterPro" id="IPR000639">
    <property type="entry name" value="Epox_hydrolase-like"/>
</dbReference>
<dbReference type="InterPro" id="IPR050266">
    <property type="entry name" value="AB_hydrolase_sf"/>
</dbReference>
<keyword evidence="2" id="KW-0378">Hydrolase</keyword>
<keyword evidence="3" id="KW-1185">Reference proteome</keyword>
<dbReference type="InterPro" id="IPR000073">
    <property type="entry name" value="AB_hydrolase_1"/>
</dbReference>
<dbReference type="OrthoDB" id="6431331at2759"/>
<dbReference type="GO" id="GO:0016787">
    <property type="term" value="F:hydrolase activity"/>
    <property type="evidence" value="ECO:0007669"/>
    <property type="project" value="UniProtKB-KW"/>
</dbReference>
<protein>
    <submittedName>
        <fullName evidence="2">Alpha/beta-hydrolase</fullName>
    </submittedName>
</protein>
<dbReference type="GO" id="GO:0016020">
    <property type="term" value="C:membrane"/>
    <property type="evidence" value="ECO:0007669"/>
    <property type="project" value="TreeGrafter"/>
</dbReference>
<dbReference type="EMBL" id="KZ819199">
    <property type="protein sequence ID" value="PWY98362.1"/>
    <property type="molecule type" value="Genomic_DNA"/>
</dbReference>
<reference evidence="2 3" key="1">
    <citation type="journal article" date="2018" name="Mol. Biol. Evol.">
        <title>Broad Genomic Sampling Reveals a Smut Pathogenic Ancestry of the Fungal Clade Ustilaginomycotina.</title>
        <authorList>
            <person name="Kijpornyongpan T."/>
            <person name="Mondo S.J."/>
            <person name="Barry K."/>
            <person name="Sandor L."/>
            <person name="Lee J."/>
            <person name="Lipzen A."/>
            <person name="Pangilinan J."/>
            <person name="LaButti K."/>
            <person name="Hainaut M."/>
            <person name="Henrissat B."/>
            <person name="Grigoriev I.V."/>
            <person name="Spatafora J.W."/>
            <person name="Aime M.C."/>
        </authorList>
    </citation>
    <scope>NUCLEOTIDE SEQUENCE [LARGE SCALE GENOMIC DNA]</scope>
    <source>
        <strain evidence="2 3">MCA 3645</strain>
    </source>
</reference>
<dbReference type="STRING" id="1882483.A0A317XKN2"/>
<dbReference type="PRINTS" id="PR00412">
    <property type="entry name" value="EPOXHYDRLASE"/>
</dbReference>
<feature type="domain" description="AB hydrolase-1" evidence="1">
    <location>
        <begin position="56"/>
        <end position="187"/>
    </location>
</feature>
<dbReference type="PANTHER" id="PTHR43798">
    <property type="entry name" value="MONOACYLGLYCEROL LIPASE"/>
    <property type="match status" value="1"/>
</dbReference>
<evidence type="ECO:0000313" key="3">
    <source>
        <dbReference type="Proteomes" id="UP000246740"/>
    </source>
</evidence>
<organism evidence="2 3">
    <name type="scientific">Testicularia cyperi</name>
    <dbReference type="NCBI Taxonomy" id="1882483"/>
    <lineage>
        <taxon>Eukaryota</taxon>
        <taxon>Fungi</taxon>
        <taxon>Dikarya</taxon>
        <taxon>Basidiomycota</taxon>
        <taxon>Ustilaginomycotina</taxon>
        <taxon>Ustilaginomycetes</taxon>
        <taxon>Ustilaginales</taxon>
        <taxon>Anthracoideaceae</taxon>
        <taxon>Testicularia</taxon>
    </lineage>
</organism>
<dbReference type="Gene3D" id="3.40.50.1820">
    <property type="entry name" value="alpha/beta hydrolase"/>
    <property type="match status" value="1"/>
</dbReference>
<evidence type="ECO:0000259" key="1">
    <source>
        <dbReference type="Pfam" id="PF00561"/>
    </source>
</evidence>
<evidence type="ECO:0000313" key="2">
    <source>
        <dbReference type="EMBL" id="PWY98362.1"/>
    </source>
</evidence>
<dbReference type="AlphaFoldDB" id="A0A317XKN2"/>
<dbReference type="PANTHER" id="PTHR43798:SF33">
    <property type="entry name" value="HYDROLASE, PUTATIVE (AFU_ORTHOLOGUE AFUA_2G14860)-RELATED"/>
    <property type="match status" value="1"/>
</dbReference>
<dbReference type="Pfam" id="PF00561">
    <property type="entry name" value="Abhydrolase_1"/>
    <property type="match status" value="1"/>
</dbReference>
<dbReference type="InterPro" id="IPR029058">
    <property type="entry name" value="AB_hydrolase_fold"/>
</dbReference>
<dbReference type="InParanoid" id="A0A317XKN2"/>
<gene>
    <name evidence="2" type="ORF">BCV70DRAFT_202141</name>
</gene>
<sequence length="334" mass="37584">MSTFIDPFQAAGFVPSKCRIPAPSNDPEVDVTIFYQHFKPQSPSQSPKEAGPTPRPILLLHGHPQTHVIWSNLAPSLAKTGNWEVVVPDNRGNGASSAPAPHEDRKQLYSRYSKREMARDMAHVMNRLGHHRFFVVAHDRGARIAHRLALDHPDSVEKLILLDIAPTLDMYNKTEQNFARYYWHWFFLLQPVIPERFILGCPSAYLDALVARFPRTTAAGDTPALNEWRMSHYLANLSHPANVSGIVECYRASSPGGVDLTLDQLDRDADTKIQCPLRVFWGKQGVIHALYDGGLELWQNCAHQTVQGHALDTGHYIPEEAPEQVLVEINSFFT</sequence>
<dbReference type="SUPFAM" id="SSF53474">
    <property type="entry name" value="alpha/beta-Hydrolases"/>
    <property type="match status" value="1"/>
</dbReference>